<dbReference type="AlphaFoldDB" id="A0A6P3HBI4"/>
<name>A0A6P3HBI4_BISBB</name>
<organism evidence="2 3">
    <name type="scientific">Bison bison bison</name>
    <name type="common">North American plains bison</name>
    <dbReference type="NCBI Taxonomy" id="43346"/>
    <lineage>
        <taxon>Eukaryota</taxon>
        <taxon>Metazoa</taxon>
        <taxon>Chordata</taxon>
        <taxon>Craniata</taxon>
        <taxon>Vertebrata</taxon>
        <taxon>Euteleostomi</taxon>
        <taxon>Mammalia</taxon>
        <taxon>Eutheria</taxon>
        <taxon>Laurasiatheria</taxon>
        <taxon>Artiodactyla</taxon>
        <taxon>Ruminantia</taxon>
        <taxon>Pecora</taxon>
        <taxon>Bovidae</taxon>
        <taxon>Bovinae</taxon>
        <taxon>Bison</taxon>
    </lineage>
</organism>
<dbReference type="Proteomes" id="UP000515208">
    <property type="component" value="Unplaced"/>
</dbReference>
<dbReference type="OrthoDB" id="9747580at2759"/>
<evidence type="ECO:0000313" key="2">
    <source>
        <dbReference type="Proteomes" id="UP000515208"/>
    </source>
</evidence>
<accession>A0A6P3HBI4</accession>
<gene>
    <name evidence="3" type="primary">LOC104990163</name>
</gene>
<evidence type="ECO:0000313" key="3">
    <source>
        <dbReference type="RefSeq" id="XP_010840443.1"/>
    </source>
</evidence>
<evidence type="ECO:0000256" key="1">
    <source>
        <dbReference type="SAM" id="MobiDB-lite"/>
    </source>
</evidence>
<proteinExistence type="predicted"/>
<feature type="region of interest" description="Disordered" evidence="1">
    <location>
        <begin position="59"/>
        <end position="122"/>
    </location>
</feature>
<keyword evidence="2" id="KW-1185">Reference proteome</keyword>
<dbReference type="RefSeq" id="XP_010840443.1">
    <property type="nucleotide sequence ID" value="XM_010842141.1"/>
</dbReference>
<reference evidence="3" key="1">
    <citation type="submission" date="2025-08" db="UniProtKB">
        <authorList>
            <consortium name="RefSeq"/>
        </authorList>
    </citation>
    <scope>IDENTIFICATION</scope>
    <source>
        <tissue evidence="3">Blood</tissue>
    </source>
</reference>
<protein>
    <submittedName>
        <fullName evidence="3">Splicing factor 3B subunit 4-like</fullName>
    </submittedName>
</protein>
<dbReference type="KEGG" id="bbis:104990163"/>
<dbReference type="GeneID" id="104990163"/>
<sequence length="201" mass="20922">MEEAHRVASMSRLSDQCASISTCPPARKLPTMSKSQFGHGKKTLDTFFWINEVTGEITYPQQKTDAPATSPAPLQKPGEGPRSQRGAVQGAPPSIQGAAGTLAQKAAPPPPPKAALKDVGSRNSFPAPPPYLLAKGGVLSASPFSAVPVTISPPGGARPPFSPLGPALLPQTSAFPPSPSTPWGFTCKLKNILTGNNRFSF</sequence>